<keyword evidence="2" id="KW-1185">Reference proteome</keyword>
<evidence type="ECO:0000313" key="1">
    <source>
        <dbReference type="EMBL" id="MBA9088296.1"/>
    </source>
</evidence>
<protein>
    <submittedName>
        <fullName evidence="1">Uncharacterized protein</fullName>
    </submittedName>
</protein>
<name>A0A7W3XU58_9BACL</name>
<accession>A0A7W3XU58</accession>
<proteinExistence type="predicted"/>
<dbReference type="AlphaFoldDB" id="A0A7W3XU58"/>
<dbReference type="EMBL" id="JACJIP010000046">
    <property type="protein sequence ID" value="MBA9088296.1"/>
    <property type="molecule type" value="Genomic_DNA"/>
</dbReference>
<sequence length="26" mass="2683">MVSGAANGVASRSLCKRVESNFSGVR</sequence>
<evidence type="ECO:0000313" key="2">
    <source>
        <dbReference type="Proteomes" id="UP000567067"/>
    </source>
</evidence>
<comment type="caution">
    <text evidence="1">The sequence shown here is derived from an EMBL/GenBank/DDBJ whole genome shotgun (WGS) entry which is preliminary data.</text>
</comment>
<dbReference type="Proteomes" id="UP000567067">
    <property type="component" value="Unassembled WGS sequence"/>
</dbReference>
<gene>
    <name evidence="1" type="ORF">FHR92_004792</name>
</gene>
<reference evidence="1 2" key="1">
    <citation type="submission" date="2020-08" db="EMBL/GenBank/DDBJ databases">
        <title>Genomic Encyclopedia of Type Strains, Phase III (KMG-III): the genomes of soil and plant-associated and newly described type strains.</title>
        <authorList>
            <person name="Whitman W."/>
        </authorList>
    </citation>
    <scope>NUCLEOTIDE SEQUENCE [LARGE SCALE GENOMIC DNA]</scope>
    <source>
        <strain evidence="1 2">CECT 8693</strain>
    </source>
</reference>
<organism evidence="1 2">
    <name type="scientific">Fontibacillus solani</name>
    <dbReference type="NCBI Taxonomy" id="1572857"/>
    <lineage>
        <taxon>Bacteria</taxon>
        <taxon>Bacillati</taxon>
        <taxon>Bacillota</taxon>
        <taxon>Bacilli</taxon>
        <taxon>Bacillales</taxon>
        <taxon>Paenibacillaceae</taxon>
        <taxon>Fontibacillus</taxon>
    </lineage>
</organism>